<feature type="domain" description="ABC-three component systems C-terminal" evidence="1">
    <location>
        <begin position="265"/>
        <end position="385"/>
    </location>
</feature>
<proteinExistence type="predicted"/>
<dbReference type="RefSeq" id="WP_150001401.1">
    <property type="nucleotide sequence ID" value="NZ_BKCL01000016.1"/>
</dbReference>
<dbReference type="Pfam" id="PF20283">
    <property type="entry name" value="CTD7"/>
    <property type="match status" value="1"/>
</dbReference>
<dbReference type="InterPro" id="IPR046913">
    <property type="entry name" value="ABC-3C_CTD7"/>
</dbReference>
<dbReference type="EMBL" id="BKCL01000016">
    <property type="protein sequence ID" value="GEQ99279.1"/>
    <property type="molecule type" value="Genomic_DNA"/>
</dbReference>
<evidence type="ECO:0000313" key="2">
    <source>
        <dbReference type="EMBL" id="GEQ99279.1"/>
    </source>
</evidence>
<sequence length="396" mass="43472">MSSGSQHNAGGAMAGYLFQCRLALLRGLQMAKKKPNGQISIEKFDDVAFESEDFSKCLMQAKHSIKPKSLDNASVDLWKSLKVWMDQLAGGIITFNSTKFVLITTATASDGSAASYLRAGSSSEDREKSLALLREAASTSENKTTTVARADFLALTDDQARTLLSQVEILDRHSNLADVMTEIEGELILIAPSNPSLAASYLEGWWMGVVGKCLVEEASASIPVQHLVIKANEIGKTIGGDALPVDDPNSLGVKNYSDEDESQIFVRQMRVVNLPDRIVRRGVEDYYRASAQRSKWARENLLLDEELGKYDAQLEDRWGRKFDAEMATVSPAADNEKLEFGKSICLWATQQSVPLRNVVETWITSGSFHGLSDRLKIGWHPDYETIFKGGPGNGGS</sequence>
<organism evidence="2 3">
    <name type="scientific">Iodidimonas gelatinilytica</name>
    <dbReference type="NCBI Taxonomy" id="1236966"/>
    <lineage>
        <taxon>Bacteria</taxon>
        <taxon>Pseudomonadati</taxon>
        <taxon>Pseudomonadota</taxon>
        <taxon>Alphaproteobacteria</taxon>
        <taxon>Iodidimonadales</taxon>
        <taxon>Iodidimonadaceae</taxon>
        <taxon>Iodidimonas</taxon>
    </lineage>
</organism>
<name>A0A5A7MWJ6_9PROT</name>
<dbReference type="Proteomes" id="UP000322084">
    <property type="component" value="Unassembled WGS sequence"/>
</dbReference>
<dbReference type="AlphaFoldDB" id="A0A5A7MWJ6"/>
<comment type="caution">
    <text evidence="2">The sequence shown here is derived from an EMBL/GenBank/DDBJ whole genome shotgun (WGS) entry which is preliminary data.</text>
</comment>
<accession>A0A5A7MWJ6</accession>
<protein>
    <recommendedName>
        <fullName evidence="1">ABC-three component systems C-terminal domain-containing protein</fullName>
    </recommendedName>
</protein>
<gene>
    <name evidence="2" type="ORF">JCM17844_29160</name>
</gene>
<evidence type="ECO:0000259" key="1">
    <source>
        <dbReference type="Pfam" id="PF20283"/>
    </source>
</evidence>
<evidence type="ECO:0000313" key="3">
    <source>
        <dbReference type="Proteomes" id="UP000322084"/>
    </source>
</evidence>
<reference evidence="2 3" key="1">
    <citation type="submission" date="2019-09" db="EMBL/GenBank/DDBJ databases">
        <title>NBRP : Genome information of microbial organism related human and environment.</title>
        <authorList>
            <person name="Hattori M."/>
            <person name="Oshima K."/>
            <person name="Inaba H."/>
            <person name="Suda W."/>
            <person name="Sakamoto M."/>
            <person name="Iino T."/>
            <person name="Kitahara M."/>
            <person name="Oshida Y."/>
            <person name="Iida T."/>
            <person name="Kudo T."/>
            <person name="Itoh T."/>
            <person name="Ohkuma M."/>
        </authorList>
    </citation>
    <scope>NUCLEOTIDE SEQUENCE [LARGE SCALE GENOMIC DNA]</scope>
    <source>
        <strain evidence="2 3">Hi-2</strain>
    </source>
</reference>